<evidence type="ECO:0000313" key="2">
    <source>
        <dbReference type="EMBL" id="MDX6181531.1"/>
    </source>
</evidence>
<reference evidence="3 5" key="1">
    <citation type="submission" date="2023-11" db="EMBL/GenBank/DDBJ databases">
        <title>Unpublished Manusciprt.</title>
        <authorList>
            <person name="Saticioglu I.B."/>
            <person name="Ay H."/>
            <person name="Ajmi N."/>
            <person name="Altun S."/>
            <person name="Duman M."/>
        </authorList>
    </citation>
    <scope>NUCLEOTIDE SEQUENCE</scope>
    <source>
        <strain evidence="2 5">Fl-33</strain>
        <strain evidence="3">Fl-77</strain>
    </source>
</reference>
<dbReference type="EMBL" id="JAWXVG010000002">
    <property type="protein sequence ID" value="MDX6181531.1"/>
    <property type="molecule type" value="Genomic_DNA"/>
</dbReference>
<feature type="transmembrane region" description="Helical" evidence="1">
    <location>
        <begin position="43"/>
        <end position="60"/>
    </location>
</feature>
<dbReference type="AlphaFoldDB" id="A0AAJ2SEC7"/>
<organism evidence="3 4">
    <name type="scientific">Flavobacterium flavipigmentatum</name>
    <dbReference type="NCBI Taxonomy" id="2893884"/>
    <lineage>
        <taxon>Bacteria</taxon>
        <taxon>Pseudomonadati</taxon>
        <taxon>Bacteroidota</taxon>
        <taxon>Flavobacteriia</taxon>
        <taxon>Flavobacteriales</taxon>
        <taxon>Flavobacteriaceae</taxon>
        <taxon>Flavobacterium</taxon>
    </lineage>
</organism>
<name>A0AAJ2SEC7_9FLAO</name>
<protein>
    <submittedName>
        <fullName evidence="3">Uncharacterized protein</fullName>
    </submittedName>
</protein>
<accession>A0AAJ2SEC7</accession>
<gene>
    <name evidence="2" type="ORF">SGQ18_05155</name>
    <name evidence="3" type="ORF">SGQ44_06680</name>
</gene>
<comment type="caution">
    <text evidence="3">The sequence shown here is derived from an EMBL/GenBank/DDBJ whole genome shotgun (WGS) entry which is preliminary data.</text>
</comment>
<sequence length="173" mass="20549">MITFESEYKNFNQRLFSLKNLLFLVNLIVISSVIIIFNLSIFYIIIIELFLLTIFVFIIINRSKSNIDIISFKENNIILNGETFNTKWEKIINIKETQIEIQSIGSKQGLRGAIFYLILKNKKDNYIINSFETYSDEGIMQIFNEFKKFKDEKIIIDERLVLLRIQEKIEKCQ</sequence>
<keyword evidence="5" id="KW-1185">Reference proteome</keyword>
<dbReference type="Proteomes" id="UP001278738">
    <property type="component" value="Unassembled WGS sequence"/>
</dbReference>
<evidence type="ECO:0000313" key="3">
    <source>
        <dbReference type="EMBL" id="MDX6185435.1"/>
    </source>
</evidence>
<dbReference type="RefSeq" id="WP_229973726.1">
    <property type="nucleotide sequence ID" value="NZ_CP087133.1"/>
</dbReference>
<proteinExistence type="predicted"/>
<evidence type="ECO:0000256" key="1">
    <source>
        <dbReference type="SAM" id="Phobius"/>
    </source>
</evidence>
<evidence type="ECO:0000313" key="5">
    <source>
        <dbReference type="Proteomes" id="UP001278738"/>
    </source>
</evidence>
<dbReference type="Proteomes" id="UP001270053">
    <property type="component" value="Unassembled WGS sequence"/>
</dbReference>
<dbReference type="EMBL" id="JAWXVH010000002">
    <property type="protein sequence ID" value="MDX6185435.1"/>
    <property type="molecule type" value="Genomic_DNA"/>
</dbReference>
<keyword evidence="1" id="KW-0812">Transmembrane</keyword>
<feature type="transmembrane region" description="Helical" evidence="1">
    <location>
        <begin position="21"/>
        <end position="37"/>
    </location>
</feature>
<keyword evidence="1" id="KW-1133">Transmembrane helix</keyword>
<evidence type="ECO:0000313" key="4">
    <source>
        <dbReference type="Proteomes" id="UP001270053"/>
    </source>
</evidence>
<keyword evidence="1" id="KW-0472">Membrane</keyword>